<sequence length="96" mass="11061">MKPKQTKEENAEEVFQEEAPQEEAPQEEGFQEYLRGEAIMTVGFRRQMNKEGETIGWDVLTMMIQEGQVQKMHRLGTGPDWKQAFLLGVKSMGENL</sequence>
<name>A0A2P2D7Z6_9LEPT</name>
<feature type="region of interest" description="Disordered" evidence="1">
    <location>
        <begin position="1"/>
        <end position="29"/>
    </location>
</feature>
<dbReference type="RefSeq" id="WP_108930299.1">
    <property type="nucleotide sequence ID" value="NZ_BFAY01000013.1"/>
</dbReference>
<reference evidence="2 3" key="1">
    <citation type="submission" date="2018-02" db="EMBL/GenBank/DDBJ databases">
        <title>Novel Leptospira species isolated from soil and water in Japan.</title>
        <authorList>
            <person name="Nakao R."/>
            <person name="Masuzawa T."/>
        </authorList>
    </citation>
    <scope>NUCLEOTIDE SEQUENCE [LARGE SCALE GENOMIC DNA]</scope>
    <source>
        <strain evidence="2 3">E8</strain>
    </source>
</reference>
<dbReference type="Proteomes" id="UP000245076">
    <property type="component" value="Unassembled WGS sequence"/>
</dbReference>
<accession>A0A2P2D7Z6</accession>
<keyword evidence="3" id="KW-1185">Reference proteome</keyword>
<organism evidence="2 3">
    <name type="scientific">Leptospira johnsonii</name>
    <dbReference type="NCBI Taxonomy" id="1917820"/>
    <lineage>
        <taxon>Bacteria</taxon>
        <taxon>Pseudomonadati</taxon>
        <taxon>Spirochaetota</taxon>
        <taxon>Spirochaetia</taxon>
        <taxon>Leptospirales</taxon>
        <taxon>Leptospiraceae</taxon>
        <taxon>Leptospira</taxon>
    </lineage>
</organism>
<proteinExistence type="predicted"/>
<feature type="compositionally biased region" description="Acidic residues" evidence="1">
    <location>
        <begin position="10"/>
        <end position="29"/>
    </location>
</feature>
<gene>
    <name evidence="2" type="ORF">LPTSP1_37190</name>
</gene>
<dbReference type="AlphaFoldDB" id="A0A2P2D7Z6"/>
<dbReference type="EMBL" id="BFAY01000013">
    <property type="protein sequence ID" value="GBF40701.1"/>
    <property type="molecule type" value="Genomic_DNA"/>
</dbReference>
<protein>
    <submittedName>
        <fullName evidence="2">Uncharacterized protein</fullName>
    </submittedName>
</protein>
<evidence type="ECO:0000313" key="2">
    <source>
        <dbReference type="EMBL" id="GBF40701.1"/>
    </source>
</evidence>
<comment type="caution">
    <text evidence="2">The sequence shown here is derived from an EMBL/GenBank/DDBJ whole genome shotgun (WGS) entry which is preliminary data.</text>
</comment>
<evidence type="ECO:0000256" key="1">
    <source>
        <dbReference type="SAM" id="MobiDB-lite"/>
    </source>
</evidence>
<evidence type="ECO:0000313" key="3">
    <source>
        <dbReference type="Proteomes" id="UP000245076"/>
    </source>
</evidence>